<dbReference type="Proteomes" id="UP000821866">
    <property type="component" value="Chromosome 10"/>
</dbReference>
<reference evidence="2" key="1">
    <citation type="journal article" date="2020" name="Cell">
        <title>Large-Scale Comparative Analyses of Tick Genomes Elucidate Their Genetic Diversity and Vector Capacities.</title>
        <authorList>
            <consortium name="Tick Genome and Microbiome Consortium (TIGMIC)"/>
            <person name="Jia N."/>
            <person name="Wang J."/>
            <person name="Shi W."/>
            <person name="Du L."/>
            <person name="Sun Y."/>
            <person name="Zhan W."/>
            <person name="Jiang J.F."/>
            <person name="Wang Q."/>
            <person name="Zhang B."/>
            <person name="Ji P."/>
            <person name="Bell-Sakyi L."/>
            <person name="Cui X.M."/>
            <person name="Yuan T.T."/>
            <person name="Jiang B.G."/>
            <person name="Yang W.F."/>
            <person name="Lam T.T."/>
            <person name="Chang Q.C."/>
            <person name="Ding S.J."/>
            <person name="Wang X.J."/>
            <person name="Zhu J.G."/>
            <person name="Ruan X.D."/>
            <person name="Zhao L."/>
            <person name="Wei J.T."/>
            <person name="Ye R.Z."/>
            <person name="Que T.C."/>
            <person name="Du C.H."/>
            <person name="Zhou Y.H."/>
            <person name="Cheng J.X."/>
            <person name="Dai P.F."/>
            <person name="Guo W.B."/>
            <person name="Han X.H."/>
            <person name="Huang E.J."/>
            <person name="Li L.F."/>
            <person name="Wei W."/>
            <person name="Gao Y.C."/>
            <person name="Liu J.Z."/>
            <person name="Shao H.Z."/>
            <person name="Wang X."/>
            <person name="Wang C.C."/>
            <person name="Yang T.C."/>
            <person name="Huo Q.B."/>
            <person name="Li W."/>
            <person name="Chen H.Y."/>
            <person name="Chen S.E."/>
            <person name="Zhou L.G."/>
            <person name="Ni X.B."/>
            <person name="Tian J.H."/>
            <person name="Sheng Y."/>
            <person name="Liu T."/>
            <person name="Pan Y.S."/>
            <person name="Xia L.Y."/>
            <person name="Li J."/>
            <person name="Zhao F."/>
            <person name="Cao W.C."/>
        </authorList>
    </citation>
    <scope>NUCLEOTIDE SEQUENCE</scope>
    <source>
        <strain evidence="2">Rmic-2018</strain>
    </source>
</reference>
<evidence type="ECO:0000256" key="1">
    <source>
        <dbReference type="SAM" id="MobiDB-lite"/>
    </source>
</evidence>
<dbReference type="AlphaFoldDB" id="A0A9J6ETQ6"/>
<keyword evidence="3" id="KW-1185">Reference proteome</keyword>
<reference evidence="2" key="2">
    <citation type="submission" date="2021-09" db="EMBL/GenBank/DDBJ databases">
        <authorList>
            <person name="Jia N."/>
            <person name="Wang J."/>
            <person name="Shi W."/>
            <person name="Du L."/>
            <person name="Sun Y."/>
            <person name="Zhan W."/>
            <person name="Jiang J."/>
            <person name="Wang Q."/>
            <person name="Zhang B."/>
            <person name="Ji P."/>
            <person name="Sakyi L.B."/>
            <person name="Cui X."/>
            <person name="Yuan T."/>
            <person name="Jiang B."/>
            <person name="Yang W."/>
            <person name="Lam T.T.-Y."/>
            <person name="Chang Q."/>
            <person name="Ding S."/>
            <person name="Wang X."/>
            <person name="Zhu J."/>
            <person name="Ruan X."/>
            <person name="Zhao L."/>
            <person name="Wei J."/>
            <person name="Que T."/>
            <person name="Du C."/>
            <person name="Cheng J."/>
            <person name="Dai P."/>
            <person name="Han X."/>
            <person name="Huang E."/>
            <person name="Gao Y."/>
            <person name="Liu J."/>
            <person name="Shao H."/>
            <person name="Ye R."/>
            <person name="Li L."/>
            <person name="Wei W."/>
            <person name="Wang X."/>
            <person name="Wang C."/>
            <person name="Huo Q."/>
            <person name="Li W."/>
            <person name="Guo W."/>
            <person name="Chen H."/>
            <person name="Chen S."/>
            <person name="Zhou L."/>
            <person name="Zhou L."/>
            <person name="Ni X."/>
            <person name="Tian J."/>
            <person name="Zhou Y."/>
            <person name="Sheng Y."/>
            <person name="Liu T."/>
            <person name="Pan Y."/>
            <person name="Xia L."/>
            <person name="Li J."/>
            <person name="Zhao F."/>
            <person name="Cao W."/>
        </authorList>
    </citation>
    <scope>NUCLEOTIDE SEQUENCE</scope>
    <source>
        <strain evidence="2">Rmic-2018</strain>
        <tissue evidence="2">Larvae</tissue>
    </source>
</reference>
<proteinExistence type="predicted"/>
<evidence type="ECO:0000313" key="2">
    <source>
        <dbReference type="EMBL" id="KAH8037597.1"/>
    </source>
</evidence>
<comment type="caution">
    <text evidence="2">The sequence shown here is derived from an EMBL/GenBank/DDBJ whole genome shotgun (WGS) entry which is preliminary data.</text>
</comment>
<feature type="compositionally biased region" description="Acidic residues" evidence="1">
    <location>
        <begin position="90"/>
        <end position="108"/>
    </location>
</feature>
<gene>
    <name evidence="2" type="ORF">HPB51_015031</name>
</gene>
<dbReference type="EMBL" id="JABSTU010000002">
    <property type="protein sequence ID" value="KAH8037597.1"/>
    <property type="molecule type" value="Genomic_DNA"/>
</dbReference>
<feature type="region of interest" description="Disordered" evidence="1">
    <location>
        <begin position="64"/>
        <end position="109"/>
    </location>
</feature>
<evidence type="ECO:0000313" key="3">
    <source>
        <dbReference type="Proteomes" id="UP000821866"/>
    </source>
</evidence>
<organism evidence="2 3">
    <name type="scientific">Rhipicephalus microplus</name>
    <name type="common">Cattle tick</name>
    <name type="synonym">Boophilus microplus</name>
    <dbReference type="NCBI Taxonomy" id="6941"/>
    <lineage>
        <taxon>Eukaryota</taxon>
        <taxon>Metazoa</taxon>
        <taxon>Ecdysozoa</taxon>
        <taxon>Arthropoda</taxon>
        <taxon>Chelicerata</taxon>
        <taxon>Arachnida</taxon>
        <taxon>Acari</taxon>
        <taxon>Parasitiformes</taxon>
        <taxon>Ixodida</taxon>
        <taxon>Ixodoidea</taxon>
        <taxon>Ixodidae</taxon>
        <taxon>Rhipicephalinae</taxon>
        <taxon>Rhipicephalus</taxon>
        <taxon>Boophilus</taxon>
    </lineage>
</organism>
<accession>A0A9J6ETQ6</accession>
<protein>
    <submittedName>
        <fullName evidence="2">Uncharacterized protein</fullName>
    </submittedName>
</protein>
<name>A0A9J6ETQ6_RHIMP</name>
<sequence>MGNLTMFLPVDYSGDDDEDKGLALHASVAKDREWTTQAARKGVTVVSHLTPRIACQLRSGRSSSAVLLKPRPSGGAPRTTNVRVDSSSSSDDDEDDEEEDEDEYEDEYAWPRRGGLVAKVLGC</sequence>